<feature type="region of interest" description="Disordered" evidence="5">
    <location>
        <begin position="1"/>
        <end position="31"/>
    </location>
</feature>
<dbReference type="InterPro" id="IPR013520">
    <property type="entry name" value="Ribonucl_H"/>
</dbReference>
<accession>A0A0E0KNU5</accession>
<evidence type="ECO:0000256" key="5">
    <source>
        <dbReference type="SAM" id="MobiDB-lite"/>
    </source>
</evidence>
<dbReference type="PANTHER" id="PTHR11046:SF14">
    <property type="entry name" value="EXONUCLEASE DOMAIN-CONTAINING PROTEIN"/>
    <property type="match status" value="1"/>
</dbReference>
<keyword evidence="4" id="KW-0269">Exonuclease</keyword>
<evidence type="ECO:0000256" key="2">
    <source>
        <dbReference type="ARBA" id="ARBA00022722"/>
    </source>
</evidence>
<evidence type="ECO:0000313" key="8">
    <source>
        <dbReference type="Proteomes" id="UP000026962"/>
    </source>
</evidence>
<evidence type="ECO:0000256" key="4">
    <source>
        <dbReference type="ARBA" id="ARBA00022839"/>
    </source>
</evidence>
<dbReference type="InterPro" id="IPR022894">
    <property type="entry name" value="Oligoribonuclease"/>
</dbReference>
<dbReference type="SMART" id="SM00479">
    <property type="entry name" value="EXOIII"/>
    <property type="match status" value="1"/>
</dbReference>
<dbReference type="GO" id="GO:0000175">
    <property type="term" value="F:3'-5'-RNA exonuclease activity"/>
    <property type="evidence" value="ECO:0007669"/>
    <property type="project" value="InterPro"/>
</dbReference>
<evidence type="ECO:0000256" key="3">
    <source>
        <dbReference type="ARBA" id="ARBA00022801"/>
    </source>
</evidence>
<reference evidence="7" key="2">
    <citation type="submission" date="2018-05" db="EMBL/GenBank/DDBJ databases">
        <title>OpunRS2 (Oryza punctata Reference Sequence Version 2).</title>
        <authorList>
            <person name="Zhang J."/>
            <person name="Kudrna D."/>
            <person name="Lee S."/>
            <person name="Talag J."/>
            <person name="Welchert J."/>
            <person name="Wing R.A."/>
        </authorList>
    </citation>
    <scope>NUCLEOTIDE SEQUENCE [LARGE SCALE GENOMIC DNA]</scope>
</reference>
<evidence type="ECO:0000313" key="7">
    <source>
        <dbReference type="EnsemblPlants" id="OPUNC04G05720.1"/>
    </source>
</evidence>
<keyword evidence="3" id="KW-0378">Hydrolase</keyword>
<dbReference type="Proteomes" id="UP000026962">
    <property type="component" value="Chromosome 4"/>
</dbReference>
<dbReference type="eggNOG" id="KOG3242">
    <property type="taxonomic scope" value="Eukaryota"/>
</dbReference>
<dbReference type="Gramene" id="OPUNC04G05720.1">
    <property type="protein sequence ID" value="OPUNC04G05720.1"/>
    <property type="gene ID" value="OPUNC04G05720"/>
</dbReference>
<dbReference type="HOGENOM" id="CLU_064761_4_0_1"/>
<evidence type="ECO:0000259" key="6">
    <source>
        <dbReference type="SMART" id="SM00479"/>
    </source>
</evidence>
<keyword evidence="2" id="KW-0540">Nuclease</keyword>
<dbReference type="SUPFAM" id="SSF53098">
    <property type="entry name" value="Ribonuclease H-like"/>
    <property type="match status" value="1"/>
</dbReference>
<dbReference type="GO" id="GO:0005739">
    <property type="term" value="C:mitochondrion"/>
    <property type="evidence" value="ECO:0007669"/>
    <property type="project" value="TreeGrafter"/>
</dbReference>
<dbReference type="OMA" id="AFFHYRN"/>
<feature type="compositionally biased region" description="Acidic residues" evidence="5">
    <location>
        <begin position="8"/>
        <end position="18"/>
    </location>
</feature>
<sequence length="240" mass="27376">MFSVLNLDAEDDREEAEEPTSSSKAEAAATLETGKSRLNHTMIVNYDGEGLASSSSDYDKPLVWIDLEMTGLDITKDRILEIACIITDGKLTKRIEGPDLVIRQSKECINDMNEWCKVHHSASGLKEKVLQSDISENDAEKQVLDFIRKYIGSATPLIAGNSVYMDLLFLKKYMPHLAAMFSHVIVDVSSISALCSRWFPKERKRAPRKEKNHRAMDDIRESIKELQYYKENIFKRKPIF</sequence>
<feature type="domain" description="Exonuclease" evidence="6">
    <location>
        <begin position="61"/>
        <end position="235"/>
    </location>
</feature>
<dbReference type="GO" id="GO:0003676">
    <property type="term" value="F:nucleic acid binding"/>
    <property type="evidence" value="ECO:0007669"/>
    <property type="project" value="InterPro"/>
</dbReference>
<organism evidence="7">
    <name type="scientific">Oryza punctata</name>
    <name type="common">Red rice</name>
    <dbReference type="NCBI Taxonomy" id="4537"/>
    <lineage>
        <taxon>Eukaryota</taxon>
        <taxon>Viridiplantae</taxon>
        <taxon>Streptophyta</taxon>
        <taxon>Embryophyta</taxon>
        <taxon>Tracheophyta</taxon>
        <taxon>Spermatophyta</taxon>
        <taxon>Magnoliopsida</taxon>
        <taxon>Liliopsida</taxon>
        <taxon>Poales</taxon>
        <taxon>Poaceae</taxon>
        <taxon>BOP clade</taxon>
        <taxon>Oryzoideae</taxon>
        <taxon>Oryzeae</taxon>
        <taxon>Oryzinae</taxon>
        <taxon>Oryza</taxon>
    </lineage>
</organism>
<proteinExistence type="inferred from homology"/>
<name>A0A0E0KNU5_ORYPU</name>
<dbReference type="STRING" id="4537.A0A0E0KNU5"/>
<keyword evidence="8" id="KW-1185">Reference proteome</keyword>
<dbReference type="InterPro" id="IPR012337">
    <property type="entry name" value="RNaseH-like_sf"/>
</dbReference>
<dbReference type="FunFam" id="3.30.420.10:FF:000003">
    <property type="entry name" value="Oligoribonuclease"/>
    <property type="match status" value="1"/>
</dbReference>
<dbReference type="Gene3D" id="3.30.420.10">
    <property type="entry name" value="Ribonuclease H-like superfamily/Ribonuclease H"/>
    <property type="match status" value="1"/>
</dbReference>
<dbReference type="CDD" id="cd06135">
    <property type="entry name" value="Orn"/>
    <property type="match status" value="1"/>
</dbReference>
<dbReference type="NCBIfam" id="NF003765">
    <property type="entry name" value="PRK05359.1"/>
    <property type="match status" value="1"/>
</dbReference>
<reference evidence="7" key="1">
    <citation type="submission" date="2015-04" db="UniProtKB">
        <authorList>
            <consortium name="EnsemblPlants"/>
        </authorList>
    </citation>
    <scope>IDENTIFICATION</scope>
</reference>
<dbReference type="Pfam" id="PF00929">
    <property type="entry name" value="RNase_T"/>
    <property type="match status" value="1"/>
</dbReference>
<dbReference type="EnsemblPlants" id="OPUNC04G05720.1">
    <property type="protein sequence ID" value="OPUNC04G05720.1"/>
    <property type="gene ID" value="OPUNC04G05720"/>
</dbReference>
<comment type="similarity">
    <text evidence="1">Belongs to the oligoribonuclease family.</text>
</comment>
<protein>
    <recommendedName>
        <fullName evidence="6">Exonuclease domain-containing protein</fullName>
    </recommendedName>
</protein>
<dbReference type="InterPro" id="IPR036397">
    <property type="entry name" value="RNaseH_sf"/>
</dbReference>
<evidence type="ECO:0000256" key="1">
    <source>
        <dbReference type="ARBA" id="ARBA00009921"/>
    </source>
</evidence>
<dbReference type="PANTHER" id="PTHR11046">
    <property type="entry name" value="OLIGORIBONUCLEASE, MITOCHONDRIAL"/>
    <property type="match status" value="1"/>
</dbReference>
<dbReference type="AlphaFoldDB" id="A0A0E0KNU5"/>